<evidence type="ECO:0000256" key="1">
    <source>
        <dbReference type="SAM" id="MobiDB-lite"/>
    </source>
</evidence>
<proteinExistence type="predicted"/>
<gene>
    <name evidence="2" type="ORF">LLUT_LOCUS34668</name>
</gene>
<comment type="caution">
    <text evidence="2">The sequence shown here is derived from an EMBL/GenBank/DDBJ whole genome shotgun (WGS) entry which is preliminary data.</text>
</comment>
<evidence type="ECO:0000313" key="3">
    <source>
        <dbReference type="Proteomes" id="UP001497480"/>
    </source>
</evidence>
<reference evidence="2 3" key="1">
    <citation type="submission" date="2024-03" db="EMBL/GenBank/DDBJ databases">
        <authorList>
            <person name="Martinez-Hernandez J."/>
        </authorList>
    </citation>
    <scope>NUCLEOTIDE SEQUENCE [LARGE SCALE GENOMIC DNA]</scope>
</reference>
<feature type="region of interest" description="Disordered" evidence="1">
    <location>
        <begin position="1"/>
        <end position="57"/>
    </location>
</feature>
<evidence type="ECO:0000313" key="2">
    <source>
        <dbReference type="EMBL" id="CAL0333608.1"/>
    </source>
</evidence>
<name>A0AAV1YI18_LUPLU</name>
<dbReference type="Proteomes" id="UP001497480">
    <property type="component" value="Unassembled WGS sequence"/>
</dbReference>
<dbReference type="AlphaFoldDB" id="A0AAV1YI18"/>
<accession>A0AAV1YI18</accession>
<sequence>MATEVQDRHALSDMMSSNQQRKKQSFIRKVLTMKDRNGRTREKGSVDSPGEFHGNSF</sequence>
<feature type="compositionally biased region" description="Basic and acidic residues" evidence="1">
    <location>
        <begin position="1"/>
        <end position="11"/>
    </location>
</feature>
<keyword evidence="3" id="KW-1185">Reference proteome</keyword>
<organism evidence="2 3">
    <name type="scientific">Lupinus luteus</name>
    <name type="common">European yellow lupine</name>
    <dbReference type="NCBI Taxonomy" id="3873"/>
    <lineage>
        <taxon>Eukaryota</taxon>
        <taxon>Viridiplantae</taxon>
        <taxon>Streptophyta</taxon>
        <taxon>Embryophyta</taxon>
        <taxon>Tracheophyta</taxon>
        <taxon>Spermatophyta</taxon>
        <taxon>Magnoliopsida</taxon>
        <taxon>eudicotyledons</taxon>
        <taxon>Gunneridae</taxon>
        <taxon>Pentapetalae</taxon>
        <taxon>rosids</taxon>
        <taxon>fabids</taxon>
        <taxon>Fabales</taxon>
        <taxon>Fabaceae</taxon>
        <taxon>Papilionoideae</taxon>
        <taxon>50 kb inversion clade</taxon>
        <taxon>genistoids sensu lato</taxon>
        <taxon>core genistoids</taxon>
        <taxon>Genisteae</taxon>
        <taxon>Lupinus</taxon>
    </lineage>
</organism>
<feature type="compositionally biased region" description="Basic and acidic residues" evidence="1">
    <location>
        <begin position="32"/>
        <end position="45"/>
    </location>
</feature>
<protein>
    <submittedName>
        <fullName evidence="2">Uncharacterized protein</fullName>
    </submittedName>
</protein>
<dbReference type="EMBL" id="CAXHTB010000025">
    <property type="protein sequence ID" value="CAL0333608.1"/>
    <property type="molecule type" value="Genomic_DNA"/>
</dbReference>